<dbReference type="Proteomes" id="UP001208689">
    <property type="component" value="Chromosome"/>
</dbReference>
<dbReference type="PANTHER" id="PTHR37817:SF1">
    <property type="entry name" value="N-ACETYLTRANSFERASE EIS"/>
    <property type="match status" value="1"/>
</dbReference>
<organism evidence="2 3">
    <name type="scientific">Candidatus Lokiarchaeum ossiferum</name>
    <dbReference type="NCBI Taxonomy" id="2951803"/>
    <lineage>
        <taxon>Archaea</taxon>
        <taxon>Promethearchaeati</taxon>
        <taxon>Promethearchaeota</taxon>
        <taxon>Promethearchaeia</taxon>
        <taxon>Promethearchaeales</taxon>
        <taxon>Promethearchaeaceae</taxon>
        <taxon>Candidatus Lokiarchaeum</taxon>
    </lineage>
</organism>
<keyword evidence="3" id="KW-1185">Reference proteome</keyword>
<evidence type="ECO:0000259" key="1">
    <source>
        <dbReference type="PROSITE" id="PS51186"/>
    </source>
</evidence>
<proteinExistence type="predicted"/>
<dbReference type="SUPFAM" id="SSF55729">
    <property type="entry name" value="Acyl-CoA N-acyltransferases (Nat)"/>
    <property type="match status" value="1"/>
</dbReference>
<sequence length="433" mass="50916">MVIRPVKPNEIEAVELCINRSFSKDPDNPCRQDFFQQFDYVPRQREEFFWGAFLDNKPVAGLLLIPFHIMLWYCPLHLVCMTGVGTDPKYRHQGIAKHLINHVHSAIQNEGFDGIVLHSAADELYQKLGYETSFSEWNLRISWTYSAKSTLRTLMEKKVSTGKYVEFFMEHELTESVSEEMYWVRHRSTQFVKRPIRCIRNPIHFHQKLLQHLNNDAILATIYSGRDIRAYALARYDGNNLRIFEQYSLMNDPDDFLLLWQALLEEYNSPSLVLEIKTYPTDTEVFALGKKFKCSVERNLDTKNMAILFHPGVILPWMQTTFCQRVANSTMVDLQDKFLLQIENSRFLFRITREIVSVNEIDLSPTSIDFTNLPIFQLTKKQWIALTFGYKTIEDIFDEIIPIGKDAEYEMYKPILNILYPDLNPVWDYFEPL</sequence>
<dbReference type="InterPro" id="IPR000182">
    <property type="entry name" value="GNAT_dom"/>
</dbReference>
<name>A0ABY6HNL2_9ARCH</name>
<accession>A0ABY6HNL2</accession>
<feature type="domain" description="N-acetyltransferase" evidence="1">
    <location>
        <begin position="1"/>
        <end position="152"/>
    </location>
</feature>
<protein>
    <recommendedName>
        <fullName evidence="1">N-acetyltransferase domain-containing protein</fullName>
    </recommendedName>
</protein>
<dbReference type="EMBL" id="CP104013">
    <property type="protein sequence ID" value="UYP44990.1"/>
    <property type="molecule type" value="Genomic_DNA"/>
</dbReference>
<dbReference type="Pfam" id="PF13527">
    <property type="entry name" value="Acetyltransf_9"/>
    <property type="match status" value="1"/>
</dbReference>
<reference evidence="2" key="1">
    <citation type="submission" date="2022-09" db="EMBL/GenBank/DDBJ databases">
        <title>Actin cytoskeleton and complex cell architecture in an #Asgard archaeon.</title>
        <authorList>
            <person name="Ponce Toledo R.I."/>
            <person name="Schleper C."/>
            <person name="Rodrigues Oliveira T."/>
            <person name="Wollweber F."/>
            <person name="Xu J."/>
            <person name="Rittmann S."/>
            <person name="Klingl A."/>
            <person name="Pilhofer M."/>
        </authorList>
    </citation>
    <scope>NUCLEOTIDE SEQUENCE</scope>
    <source>
        <strain evidence="2">B-35</strain>
    </source>
</reference>
<dbReference type="InterPro" id="IPR016181">
    <property type="entry name" value="Acyl_CoA_acyltransferase"/>
</dbReference>
<dbReference type="InterPro" id="IPR051554">
    <property type="entry name" value="Acetyltransferase_Eis"/>
</dbReference>
<gene>
    <name evidence="2" type="ORF">NEF87_001275</name>
</gene>
<dbReference type="PROSITE" id="PS51186">
    <property type="entry name" value="GNAT"/>
    <property type="match status" value="1"/>
</dbReference>
<dbReference type="PANTHER" id="PTHR37817">
    <property type="entry name" value="N-ACETYLTRANSFERASE EIS"/>
    <property type="match status" value="1"/>
</dbReference>
<dbReference type="Gene3D" id="3.40.630.30">
    <property type="match status" value="1"/>
</dbReference>
<evidence type="ECO:0000313" key="2">
    <source>
        <dbReference type="EMBL" id="UYP44990.1"/>
    </source>
</evidence>
<evidence type="ECO:0000313" key="3">
    <source>
        <dbReference type="Proteomes" id="UP001208689"/>
    </source>
</evidence>
<dbReference type="CDD" id="cd04301">
    <property type="entry name" value="NAT_SF"/>
    <property type="match status" value="1"/>
</dbReference>